<keyword evidence="6" id="KW-1185">Reference proteome</keyword>
<dbReference type="InterPro" id="IPR050237">
    <property type="entry name" value="ATP-dep_AMP-bd_enzyme"/>
</dbReference>
<dbReference type="InterPro" id="IPR000873">
    <property type="entry name" value="AMP-dep_synth/lig_dom"/>
</dbReference>
<evidence type="ECO:0000313" key="5">
    <source>
        <dbReference type="EMBL" id="TQL91115.1"/>
    </source>
</evidence>
<accession>A0A543C217</accession>
<dbReference type="InterPro" id="IPR020845">
    <property type="entry name" value="AMP-binding_CS"/>
</dbReference>
<dbReference type="InterPro" id="IPR025110">
    <property type="entry name" value="AMP-bd_C"/>
</dbReference>
<dbReference type="Proteomes" id="UP000315677">
    <property type="component" value="Unassembled WGS sequence"/>
</dbReference>
<dbReference type="SUPFAM" id="SSF56801">
    <property type="entry name" value="Acetyl-CoA synthetase-like"/>
    <property type="match status" value="1"/>
</dbReference>
<dbReference type="FunFam" id="3.30.300.30:FF:000008">
    <property type="entry name" value="2,3-dihydroxybenzoate-AMP ligase"/>
    <property type="match status" value="1"/>
</dbReference>
<dbReference type="Gene3D" id="3.40.50.12780">
    <property type="entry name" value="N-terminal domain of ligase-like"/>
    <property type="match status" value="1"/>
</dbReference>
<evidence type="ECO:0000259" key="4">
    <source>
        <dbReference type="Pfam" id="PF13193"/>
    </source>
</evidence>
<comment type="caution">
    <text evidence="5">The sequence shown here is derived from an EMBL/GenBank/DDBJ whole genome shotgun (WGS) entry which is preliminary data.</text>
</comment>
<reference evidence="5 6" key="1">
    <citation type="submission" date="2019-06" db="EMBL/GenBank/DDBJ databases">
        <title>Sequencing the genomes of 1000 actinobacteria strains.</title>
        <authorList>
            <person name="Klenk H.-P."/>
        </authorList>
    </citation>
    <scope>NUCLEOTIDE SEQUENCE [LARGE SCALE GENOMIC DNA]</scope>
    <source>
        <strain evidence="5 6">DSM 45301</strain>
    </source>
</reference>
<dbReference type="AlphaFoldDB" id="A0A543C217"/>
<dbReference type="RefSeq" id="WP_142065497.1">
    <property type="nucleotide sequence ID" value="NZ_VFPA01000010.1"/>
</dbReference>
<dbReference type="Pfam" id="PF13193">
    <property type="entry name" value="AMP-binding_C"/>
    <property type="match status" value="1"/>
</dbReference>
<dbReference type="Pfam" id="PF00501">
    <property type="entry name" value="AMP-binding"/>
    <property type="match status" value="1"/>
</dbReference>
<gene>
    <name evidence="5" type="ORF">FB558_8664</name>
</gene>
<protein>
    <submittedName>
        <fullName evidence="5">Fatty-acyl-CoA synthase</fullName>
    </submittedName>
</protein>
<dbReference type="InterPro" id="IPR042099">
    <property type="entry name" value="ANL_N_sf"/>
</dbReference>
<keyword evidence="2" id="KW-0436">Ligase</keyword>
<dbReference type="PROSITE" id="PS00455">
    <property type="entry name" value="AMP_BINDING"/>
    <property type="match status" value="1"/>
</dbReference>
<dbReference type="OrthoDB" id="9803968at2"/>
<feature type="domain" description="AMP-dependent synthetase/ligase" evidence="3">
    <location>
        <begin position="36"/>
        <end position="381"/>
    </location>
</feature>
<sequence>MGLPLTIDHLLWRMEHVHRDAQVVGVPGAASRPVPRTFSETAAGARRLATALHRHHGITAGSTVAVMAFNTVEHFALMLAVPTLGAAVNSLNVRLTADALVRQARDHGPDLLVVDDEVTLHPSTGPAVRTAVEELARRGVPVLPTNSTGPGSVAALMAQGGTPVDRPESPEDATAFYFHTSGTTGPAKTYAVTHRDVVLHALTQATVDASGLRRGDRVLPLAPFFHVNGWGLPFTAAVTGSSLVLVGGDLGAARIAEILSAHRVTVAAAVPTVWFDVCRLVAGAPRLRPAVLREVLSGGSAVPQSVVELVERELGARVATAWGMTETMACSTYEREAPSRSAGRFVPLVEARIAGEDGEGAAAGAGERGRLQVRGAFVVGGPRDPSGWLDTEDIASLDEEGRLHLHDRSKDLIKSGGEWIASAEIEQHLCTHPAVSNAAVVARPDPRWVERPVAFVVLSAEAPAAVEPELRRYLAERFPRFWLPDVITIVDRLPVTAVGKVDKRALRAHCRVNEGVA</sequence>
<name>A0A543C217_9PSEU</name>
<dbReference type="InterPro" id="IPR045851">
    <property type="entry name" value="AMP-bd_C_sf"/>
</dbReference>
<comment type="similarity">
    <text evidence="1">Belongs to the ATP-dependent AMP-binding enzyme family.</text>
</comment>
<evidence type="ECO:0000313" key="6">
    <source>
        <dbReference type="Proteomes" id="UP000315677"/>
    </source>
</evidence>
<dbReference type="PANTHER" id="PTHR43767:SF11">
    <property type="entry name" value="MEDIUM-CHAIN-FATTY-ACID--COA LIGASE"/>
    <property type="match status" value="1"/>
</dbReference>
<proteinExistence type="inferred from homology"/>
<dbReference type="EMBL" id="VFPA01000010">
    <property type="protein sequence ID" value="TQL91115.1"/>
    <property type="molecule type" value="Genomic_DNA"/>
</dbReference>
<evidence type="ECO:0000259" key="3">
    <source>
        <dbReference type="Pfam" id="PF00501"/>
    </source>
</evidence>
<organism evidence="5 6">
    <name type="scientific">Pseudonocardia kunmingensis</name>
    <dbReference type="NCBI Taxonomy" id="630975"/>
    <lineage>
        <taxon>Bacteria</taxon>
        <taxon>Bacillati</taxon>
        <taxon>Actinomycetota</taxon>
        <taxon>Actinomycetes</taxon>
        <taxon>Pseudonocardiales</taxon>
        <taxon>Pseudonocardiaceae</taxon>
        <taxon>Pseudonocardia</taxon>
    </lineage>
</organism>
<evidence type="ECO:0000256" key="1">
    <source>
        <dbReference type="ARBA" id="ARBA00006432"/>
    </source>
</evidence>
<dbReference type="GO" id="GO:0016877">
    <property type="term" value="F:ligase activity, forming carbon-sulfur bonds"/>
    <property type="evidence" value="ECO:0007669"/>
    <property type="project" value="UniProtKB-ARBA"/>
</dbReference>
<dbReference type="PANTHER" id="PTHR43767">
    <property type="entry name" value="LONG-CHAIN-FATTY-ACID--COA LIGASE"/>
    <property type="match status" value="1"/>
</dbReference>
<evidence type="ECO:0000256" key="2">
    <source>
        <dbReference type="ARBA" id="ARBA00022598"/>
    </source>
</evidence>
<feature type="domain" description="AMP-binding enzyme C-terminal" evidence="4">
    <location>
        <begin position="424"/>
        <end position="500"/>
    </location>
</feature>
<dbReference type="Gene3D" id="3.30.300.30">
    <property type="match status" value="1"/>
</dbReference>